<dbReference type="SUPFAM" id="SSF82199">
    <property type="entry name" value="SET domain"/>
    <property type="match status" value="1"/>
</dbReference>
<dbReference type="SUPFAM" id="SSF48452">
    <property type="entry name" value="TPR-like"/>
    <property type="match status" value="1"/>
</dbReference>
<organism evidence="3 4">
    <name type="scientific">Pseudopithomyces chartarum</name>
    <dbReference type="NCBI Taxonomy" id="1892770"/>
    <lineage>
        <taxon>Eukaryota</taxon>
        <taxon>Fungi</taxon>
        <taxon>Dikarya</taxon>
        <taxon>Ascomycota</taxon>
        <taxon>Pezizomycotina</taxon>
        <taxon>Dothideomycetes</taxon>
        <taxon>Pleosporomycetidae</taxon>
        <taxon>Pleosporales</taxon>
        <taxon>Massarineae</taxon>
        <taxon>Didymosphaeriaceae</taxon>
        <taxon>Pseudopithomyces</taxon>
    </lineage>
</organism>
<evidence type="ECO:0000256" key="1">
    <source>
        <dbReference type="SAM" id="MobiDB-lite"/>
    </source>
</evidence>
<dbReference type="InterPro" id="IPR053209">
    <property type="entry name" value="Gramillin-biosynth_MTr"/>
</dbReference>
<proteinExistence type="predicted"/>
<dbReference type="Pfam" id="PF00856">
    <property type="entry name" value="SET"/>
    <property type="match status" value="1"/>
</dbReference>
<dbReference type="InterPro" id="IPR011990">
    <property type="entry name" value="TPR-like_helical_dom_sf"/>
</dbReference>
<evidence type="ECO:0000313" key="4">
    <source>
        <dbReference type="Proteomes" id="UP001280581"/>
    </source>
</evidence>
<dbReference type="SMART" id="SM00317">
    <property type="entry name" value="SET"/>
    <property type="match status" value="1"/>
</dbReference>
<feature type="compositionally biased region" description="Basic and acidic residues" evidence="1">
    <location>
        <begin position="1"/>
        <end position="31"/>
    </location>
</feature>
<dbReference type="AlphaFoldDB" id="A0AAN6LP81"/>
<sequence length="696" mass="78674">MALPKDTHNTYEEHPDQAKEFIKNTPDENGQRPRSKVHLGDLLIDSRNRDAVLLLRTITTPYVWSSTVTVAEDEVGDVARLTVCNLEDTTIDPIVTEGSILAVKQPCWSKLIDGGYHIRIDHPSDFTLLKPDDELVPEAWKNEADQILGTDPHQCKKDGDMMFLKKRFRQALELYTKGLAQLTTDSDPTSEIDFYRKRCGVSIVLLRLDEAAKDLSLAIATHARSTPDLASSELVNASTVEAWLHNRSTEDPLSISSQIPRALRELAARIKFDIGINQTKPDYQLDVMSSYVGPLTLHVDAANYICDTEVQETKSHGRGLFARKDFKEGDLICAEKAFVLPGYFMQDRNSDCLLYSLGDGTAAPRPGAWLFKELVQKLRWNPSLRKEFFDLGDGGYWKEHGWDLSPGEEIPVDVFRVEQIRRLNCFSAPTRSSELLSQHPNSNPELRNGFWTHASYLNHSCVPNTIRTFIGDIRFLRATRDIAAGEELTNQYIAPDINIVARQEKYRTTWGFECDCELCIVDSEVSEQGRNQRFEKFEELKGKVMGLGESGPPTITALKKISRGVRELEALYSPATSDGQEEDRYATLPRLALVHPTLFLTEAWRGVNNVDRTIECALKLLRNFGIMLKVEGEEIRVEHNSGMVNVETARALKYLAEAYKGKDEEELARQCLERARKWYVVIAGSEAGMDKFLEVE</sequence>
<feature type="domain" description="SET" evidence="2">
    <location>
        <begin position="306"/>
        <end position="493"/>
    </location>
</feature>
<comment type="caution">
    <text evidence="3">The sequence shown here is derived from an EMBL/GenBank/DDBJ whole genome shotgun (WGS) entry which is preliminary data.</text>
</comment>
<gene>
    <name evidence="3" type="ORF">GRF29_1536g1228502</name>
</gene>
<evidence type="ECO:0000313" key="3">
    <source>
        <dbReference type="EMBL" id="KAK3197272.1"/>
    </source>
</evidence>
<dbReference type="EMBL" id="WVTA01000021">
    <property type="protein sequence ID" value="KAK3197272.1"/>
    <property type="molecule type" value="Genomic_DNA"/>
</dbReference>
<dbReference type="InterPro" id="IPR001214">
    <property type="entry name" value="SET_dom"/>
</dbReference>
<reference evidence="3 4" key="1">
    <citation type="submission" date="2021-02" db="EMBL/GenBank/DDBJ databases">
        <title>Genome assembly of Pseudopithomyces chartarum.</title>
        <authorList>
            <person name="Jauregui R."/>
            <person name="Singh J."/>
            <person name="Voisey C."/>
        </authorList>
    </citation>
    <scope>NUCLEOTIDE SEQUENCE [LARGE SCALE GENOMIC DNA]</scope>
    <source>
        <strain evidence="3 4">AGR01</strain>
    </source>
</reference>
<dbReference type="CDD" id="cd20071">
    <property type="entry name" value="SET_SMYD"/>
    <property type="match status" value="1"/>
</dbReference>
<keyword evidence="4" id="KW-1185">Reference proteome</keyword>
<dbReference type="PANTHER" id="PTHR47643:SF2">
    <property type="entry name" value="TPR DOMAIN PROTEIN (AFU_ORTHOLOGUE AFUA_5G12710)"/>
    <property type="match status" value="1"/>
</dbReference>
<dbReference type="PANTHER" id="PTHR47643">
    <property type="entry name" value="TPR DOMAIN PROTEIN (AFU_ORTHOLOGUE AFUA_5G12710)"/>
    <property type="match status" value="1"/>
</dbReference>
<dbReference type="Gene3D" id="2.170.270.10">
    <property type="entry name" value="SET domain"/>
    <property type="match status" value="1"/>
</dbReference>
<feature type="region of interest" description="Disordered" evidence="1">
    <location>
        <begin position="1"/>
        <end position="34"/>
    </location>
</feature>
<dbReference type="InterPro" id="IPR046341">
    <property type="entry name" value="SET_dom_sf"/>
</dbReference>
<evidence type="ECO:0000259" key="2">
    <source>
        <dbReference type="PROSITE" id="PS50280"/>
    </source>
</evidence>
<dbReference type="PROSITE" id="PS50280">
    <property type="entry name" value="SET"/>
    <property type="match status" value="1"/>
</dbReference>
<accession>A0AAN6LP81</accession>
<name>A0AAN6LP81_9PLEO</name>
<protein>
    <recommendedName>
        <fullName evidence="2">SET domain-containing protein</fullName>
    </recommendedName>
</protein>
<dbReference type="Proteomes" id="UP001280581">
    <property type="component" value="Unassembled WGS sequence"/>
</dbReference>